<keyword evidence="1" id="KW-1133">Transmembrane helix</keyword>
<protein>
    <submittedName>
        <fullName evidence="2">Uncharacterized protein</fullName>
    </submittedName>
</protein>
<dbReference type="EMBL" id="JAFNEN010000164">
    <property type="protein sequence ID" value="KAG8191171.1"/>
    <property type="molecule type" value="Genomic_DNA"/>
</dbReference>
<comment type="caution">
    <text evidence="2">The sequence shown here is derived from an EMBL/GenBank/DDBJ whole genome shotgun (WGS) entry which is preliminary data.</text>
</comment>
<reference evidence="2 3" key="1">
    <citation type="journal article" date="2022" name="Nat. Ecol. Evol.">
        <title>A masculinizing supergene underlies an exaggerated male reproductive morph in a spider.</title>
        <authorList>
            <person name="Hendrickx F."/>
            <person name="De Corte Z."/>
            <person name="Sonet G."/>
            <person name="Van Belleghem S.M."/>
            <person name="Kostlbacher S."/>
            <person name="Vangestel C."/>
        </authorList>
    </citation>
    <scope>NUCLEOTIDE SEQUENCE [LARGE SCALE GENOMIC DNA]</scope>
    <source>
        <strain evidence="2">W744_W776</strain>
    </source>
</reference>
<keyword evidence="1" id="KW-0472">Membrane</keyword>
<evidence type="ECO:0000256" key="1">
    <source>
        <dbReference type="SAM" id="Phobius"/>
    </source>
</evidence>
<proteinExistence type="predicted"/>
<gene>
    <name evidence="2" type="ORF">JTE90_011855</name>
</gene>
<keyword evidence="1" id="KW-0812">Transmembrane</keyword>
<name>A0AAV6V688_9ARAC</name>
<dbReference type="Proteomes" id="UP000827092">
    <property type="component" value="Unassembled WGS sequence"/>
</dbReference>
<evidence type="ECO:0000313" key="2">
    <source>
        <dbReference type="EMBL" id="KAG8191171.1"/>
    </source>
</evidence>
<dbReference type="AlphaFoldDB" id="A0AAV6V688"/>
<keyword evidence="3" id="KW-1185">Reference proteome</keyword>
<feature type="transmembrane region" description="Helical" evidence="1">
    <location>
        <begin position="21"/>
        <end position="39"/>
    </location>
</feature>
<accession>A0AAV6V688</accession>
<organism evidence="2 3">
    <name type="scientific">Oedothorax gibbosus</name>
    <dbReference type="NCBI Taxonomy" id="931172"/>
    <lineage>
        <taxon>Eukaryota</taxon>
        <taxon>Metazoa</taxon>
        <taxon>Ecdysozoa</taxon>
        <taxon>Arthropoda</taxon>
        <taxon>Chelicerata</taxon>
        <taxon>Arachnida</taxon>
        <taxon>Araneae</taxon>
        <taxon>Araneomorphae</taxon>
        <taxon>Entelegynae</taxon>
        <taxon>Araneoidea</taxon>
        <taxon>Linyphiidae</taxon>
        <taxon>Erigoninae</taxon>
        <taxon>Oedothorax</taxon>
    </lineage>
</organism>
<evidence type="ECO:0000313" key="3">
    <source>
        <dbReference type="Proteomes" id="UP000827092"/>
    </source>
</evidence>
<sequence length="129" mass="14191">MKKTQTVDAEKKGKLKRGSRVSVGVFYTLYDILPTYVLFINPRENLSYLDEHGSALGLATVFGLSPSLPGKSNIHSVIQFRAPLPLAATPQPYPSRRRGEGERSEFAFLASLASRVIDPHSRNAFAFPG</sequence>